<evidence type="ECO:0000313" key="1">
    <source>
        <dbReference type="EMBL" id="KAJ7021569.1"/>
    </source>
</evidence>
<proteinExistence type="predicted"/>
<dbReference type="EMBL" id="JARJCM010000228">
    <property type="protein sequence ID" value="KAJ7021569.1"/>
    <property type="molecule type" value="Genomic_DNA"/>
</dbReference>
<sequence>MSICVRIGILNNLKRGSKAKEKRGSIHSHADAGRRVRACFNLRRLPTPLPSAVVHPYDVRVPFSASGPRVQRCTVFDVRVPLSAFGSRQPWTARFRLDSHGHGYGSHHESGRGSQSPGLPHLFEDALDIVQRCTAYDVLFVNDFLQLGKLISILCRRVNKKCLKEIACARGESNPEAAPVVVAPGNYWQQMQPCAAQDVRLAFYACDSQRKSRRGLTACGRGESNPNQLLQTFAAAQNRTDRSHVPCTTSALSSACNRLTWGIDPNQLLQFSDSTIEGSGAPCTAPAFKLLV</sequence>
<keyword evidence="2" id="KW-1185">Reference proteome</keyword>
<name>A0AAD6S662_9AGAR</name>
<comment type="caution">
    <text evidence="1">The sequence shown here is derived from an EMBL/GenBank/DDBJ whole genome shotgun (WGS) entry which is preliminary data.</text>
</comment>
<evidence type="ECO:0000313" key="2">
    <source>
        <dbReference type="Proteomes" id="UP001218188"/>
    </source>
</evidence>
<protein>
    <submittedName>
        <fullName evidence="1">Uncharacterized protein</fullName>
    </submittedName>
</protein>
<dbReference type="Proteomes" id="UP001218188">
    <property type="component" value="Unassembled WGS sequence"/>
</dbReference>
<dbReference type="AlphaFoldDB" id="A0AAD6S662"/>
<reference evidence="1" key="1">
    <citation type="submission" date="2023-03" db="EMBL/GenBank/DDBJ databases">
        <title>Massive genome expansion in bonnet fungi (Mycena s.s.) driven by repeated elements and novel gene families across ecological guilds.</title>
        <authorList>
            <consortium name="Lawrence Berkeley National Laboratory"/>
            <person name="Harder C.B."/>
            <person name="Miyauchi S."/>
            <person name="Viragh M."/>
            <person name="Kuo A."/>
            <person name="Thoen E."/>
            <person name="Andreopoulos B."/>
            <person name="Lu D."/>
            <person name="Skrede I."/>
            <person name="Drula E."/>
            <person name="Henrissat B."/>
            <person name="Morin E."/>
            <person name="Kohler A."/>
            <person name="Barry K."/>
            <person name="LaButti K."/>
            <person name="Morin E."/>
            <person name="Salamov A."/>
            <person name="Lipzen A."/>
            <person name="Mereny Z."/>
            <person name="Hegedus B."/>
            <person name="Baldrian P."/>
            <person name="Stursova M."/>
            <person name="Weitz H."/>
            <person name="Taylor A."/>
            <person name="Grigoriev I.V."/>
            <person name="Nagy L.G."/>
            <person name="Martin F."/>
            <person name="Kauserud H."/>
        </authorList>
    </citation>
    <scope>NUCLEOTIDE SEQUENCE</scope>
    <source>
        <strain evidence="1">CBHHK200</strain>
    </source>
</reference>
<organism evidence="1 2">
    <name type="scientific">Mycena alexandri</name>
    <dbReference type="NCBI Taxonomy" id="1745969"/>
    <lineage>
        <taxon>Eukaryota</taxon>
        <taxon>Fungi</taxon>
        <taxon>Dikarya</taxon>
        <taxon>Basidiomycota</taxon>
        <taxon>Agaricomycotina</taxon>
        <taxon>Agaricomycetes</taxon>
        <taxon>Agaricomycetidae</taxon>
        <taxon>Agaricales</taxon>
        <taxon>Marasmiineae</taxon>
        <taxon>Mycenaceae</taxon>
        <taxon>Mycena</taxon>
    </lineage>
</organism>
<accession>A0AAD6S662</accession>
<gene>
    <name evidence="1" type="ORF">C8F04DRAFT_1195333</name>
</gene>